<accession>A0A379URQ5</accession>
<proteinExistence type="predicted"/>
<reference evidence="2 3" key="1">
    <citation type="submission" date="2018-06" db="EMBL/GenBank/DDBJ databases">
        <authorList>
            <consortium name="Pathogen Informatics"/>
            <person name="Doyle S."/>
        </authorList>
    </citation>
    <scope>NUCLEOTIDE SEQUENCE [LARGE SCALE GENOMIC DNA]</scope>
    <source>
        <strain evidence="2 3">NCTC5798</strain>
    </source>
</reference>
<organism evidence="2 3">
    <name type="scientific">Salmonella enterica I</name>
    <dbReference type="NCBI Taxonomy" id="59201"/>
    <lineage>
        <taxon>Bacteria</taxon>
        <taxon>Pseudomonadati</taxon>
        <taxon>Pseudomonadota</taxon>
        <taxon>Gammaproteobacteria</taxon>
        <taxon>Enterobacterales</taxon>
        <taxon>Enterobacteriaceae</taxon>
        <taxon>Salmonella</taxon>
    </lineage>
</organism>
<keyword evidence="1" id="KW-0732">Signal</keyword>
<feature type="chain" id="PRO_5016928857" evidence="1">
    <location>
        <begin position="20"/>
        <end position="117"/>
    </location>
</feature>
<dbReference type="Proteomes" id="UP000255534">
    <property type="component" value="Unassembled WGS sequence"/>
</dbReference>
<gene>
    <name evidence="2" type="primary">sodCII_1</name>
    <name evidence="2" type="ORF">NCTC5798_01198</name>
</gene>
<name>A0A379URQ5_SALET</name>
<dbReference type="EC" id="1.15.1.1" evidence="2"/>
<dbReference type="AlphaFoldDB" id="A0A379URQ5"/>
<keyword evidence="2" id="KW-0560">Oxidoreductase</keyword>
<feature type="signal peptide" evidence="1">
    <location>
        <begin position="1"/>
        <end position="19"/>
    </location>
</feature>
<evidence type="ECO:0000313" key="3">
    <source>
        <dbReference type="Proteomes" id="UP000255534"/>
    </source>
</evidence>
<dbReference type="GO" id="GO:0004784">
    <property type="term" value="F:superoxide dismutase activity"/>
    <property type="evidence" value="ECO:0007669"/>
    <property type="project" value="UniProtKB-EC"/>
</dbReference>
<evidence type="ECO:0000256" key="1">
    <source>
        <dbReference type="SAM" id="SignalP"/>
    </source>
</evidence>
<dbReference type="EMBL" id="UGXK01000001">
    <property type="protein sequence ID" value="SUG70096.1"/>
    <property type="molecule type" value="Genomic_DNA"/>
</dbReference>
<evidence type="ECO:0000313" key="2">
    <source>
        <dbReference type="EMBL" id="SUG70096.1"/>
    </source>
</evidence>
<protein>
    <submittedName>
        <fullName evidence="2">Copper-zinc superoxide dismutase</fullName>
        <ecNumber evidence="2">1.15.1.1</ecNumber>
    </submittedName>
</protein>
<sequence length="117" mass="12259">MKRLSLAMVTLLACAGAQAASEKVEMNLVTAQGVGQSIGTVVIDETEGGLKFTPHLKALPPASMVFTFMPTVAASPRLKTAKRLPQKPLVVIWTHKIPASMKAGRPGASGRPPGVSR</sequence>